<dbReference type="RefSeq" id="XP_030851694.1">
    <property type="nucleotide sequence ID" value="XM_030995834.1"/>
</dbReference>
<reference evidence="1" key="2">
    <citation type="submission" date="2021-01" db="UniProtKB">
        <authorList>
            <consortium name="EnsemblMetazoa"/>
        </authorList>
    </citation>
    <scope>IDENTIFICATION</scope>
</reference>
<evidence type="ECO:0000313" key="1">
    <source>
        <dbReference type="EnsemblMetazoa" id="XP_030851694"/>
    </source>
</evidence>
<sequence>MPVSTTSYKAGTMLEAAVLCDQHGLSYFKRIESTLQDLKGSSQDQPSEQTCSVEMMRKLITTIQEQLPCQRFWQVEIMVLVIKHIAVSTQEGESDNLSVLLDNGLTEMLGKCTDKKGDVICLELVRG</sequence>
<dbReference type="GeneID" id="115928537"/>
<dbReference type="InParanoid" id="A0A7M7PMN2"/>
<reference evidence="2" key="1">
    <citation type="submission" date="2015-02" db="EMBL/GenBank/DDBJ databases">
        <title>Genome sequencing for Strongylocentrotus purpuratus.</title>
        <authorList>
            <person name="Murali S."/>
            <person name="Liu Y."/>
            <person name="Vee V."/>
            <person name="English A."/>
            <person name="Wang M."/>
            <person name="Skinner E."/>
            <person name="Han Y."/>
            <person name="Muzny D.M."/>
            <person name="Worley K.C."/>
            <person name="Gibbs R.A."/>
        </authorList>
    </citation>
    <scope>NUCLEOTIDE SEQUENCE</scope>
</reference>
<evidence type="ECO:0000313" key="2">
    <source>
        <dbReference type="Proteomes" id="UP000007110"/>
    </source>
</evidence>
<dbReference type="KEGG" id="spu:115928537"/>
<proteinExistence type="predicted"/>
<organism evidence="1 2">
    <name type="scientific">Strongylocentrotus purpuratus</name>
    <name type="common">Purple sea urchin</name>
    <dbReference type="NCBI Taxonomy" id="7668"/>
    <lineage>
        <taxon>Eukaryota</taxon>
        <taxon>Metazoa</taxon>
        <taxon>Echinodermata</taxon>
        <taxon>Eleutherozoa</taxon>
        <taxon>Echinozoa</taxon>
        <taxon>Echinoidea</taxon>
        <taxon>Euechinoidea</taxon>
        <taxon>Echinacea</taxon>
        <taxon>Camarodonta</taxon>
        <taxon>Echinidea</taxon>
        <taxon>Strongylocentrotidae</taxon>
        <taxon>Strongylocentrotus</taxon>
    </lineage>
</organism>
<dbReference type="EnsemblMetazoa" id="XM_030995834">
    <property type="protein sequence ID" value="XP_030851694"/>
    <property type="gene ID" value="LOC115928537"/>
</dbReference>
<protein>
    <submittedName>
        <fullName evidence="1">Uncharacterized protein</fullName>
    </submittedName>
</protein>
<keyword evidence="2" id="KW-1185">Reference proteome</keyword>
<dbReference type="AlphaFoldDB" id="A0A7M7PMN2"/>
<accession>A0A7M7PMN2</accession>
<dbReference type="Proteomes" id="UP000007110">
    <property type="component" value="Unassembled WGS sequence"/>
</dbReference>
<name>A0A7M7PMN2_STRPU</name>